<comment type="caution">
    <text evidence="1">The sequence shown here is derived from an EMBL/GenBank/DDBJ whole genome shotgun (WGS) entry which is preliminary data.</text>
</comment>
<accession>A0A0F9EXS2</accession>
<reference evidence="1" key="1">
    <citation type="journal article" date="2015" name="Nature">
        <title>Complex archaea that bridge the gap between prokaryotes and eukaryotes.</title>
        <authorList>
            <person name="Spang A."/>
            <person name="Saw J.H."/>
            <person name="Jorgensen S.L."/>
            <person name="Zaremba-Niedzwiedzka K."/>
            <person name="Martijn J."/>
            <person name="Lind A.E."/>
            <person name="van Eijk R."/>
            <person name="Schleper C."/>
            <person name="Guy L."/>
            <person name="Ettema T.J."/>
        </authorList>
    </citation>
    <scope>NUCLEOTIDE SEQUENCE</scope>
</reference>
<protein>
    <submittedName>
        <fullName evidence="1">Uncharacterized protein</fullName>
    </submittedName>
</protein>
<gene>
    <name evidence="1" type="ORF">LCGC14_2020290</name>
</gene>
<organism evidence="1">
    <name type="scientific">marine sediment metagenome</name>
    <dbReference type="NCBI Taxonomy" id="412755"/>
    <lineage>
        <taxon>unclassified sequences</taxon>
        <taxon>metagenomes</taxon>
        <taxon>ecological metagenomes</taxon>
    </lineage>
</organism>
<sequence length="154" mass="16510">MAAKEVSKDTMPILSVKISLTAIQKVIRGVRTDGKVTLSKPDDNGNISVTIQATSKAGPDHPHTGRFYPIEGMVTVPEVAFDSDEKKFAFIKAAYTAGLNESTTYRDTEAGTKPKVIKTTASTVKSERDYLVAQGVAPEQVDLIIAALDKKAGK</sequence>
<proteinExistence type="predicted"/>
<name>A0A0F9EXS2_9ZZZZ</name>
<dbReference type="AlphaFoldDB" id="A0A0F9EXS2"/>
<dbReference type="EMBL" id="LAZR01023323">
    <property type="protein sequence ID" value="KKL78893.1"/>
    <property type="molecule type" value="Genomic_DNA"/>
</dbReference>
<evidence type="ECO:0000313" key="1">
    <source>
        <dbReference type="EMBL" id="KKL78893.1"/>
    </source>
</evidence>